<dbReference type="SMART" id="SM00115">
    <property type="entry name" value="CASc"/>
    <property type="match status" value="1"/>
</dbReference>
<evidence type="ECO:0000256" key="13">
    <source>
        <dbReference type="ARBA" id="ARBA00051626"/>
    </source>
</evidence>
<dbReference type="GO" id="GO:0032991">
    <property type="term" value="C:protein-containing complex"/>
    <property type="evidence" value="ECO:0007669"/>
    <property type="project" value="UniProtKB-ARBA"/>
</dbReference>
<organism evidence="21 22">
    <name type="scientific">Clupea harengus</name>
    <name type="common">Atlantic herring</name>
    <dbReference type="NCBI Taxonomy" id="7950"/>
    <lineage>
        <taxon>Eukaryota</taxon>
        <taxon>Metazoa</taxon>
        <taxon>Chordata</taxon>
        <taxon>Craniata</taxon>
        <taxon>Vertebrata</taxon>
        <taxon>Euteleostomi</taxon>
        <taxon>Actinopterygii</taxon>
        <taxon>Neopterygii</taxon>
        <taxon>Teleostei</taxon>
        <taxon>Clupei</taxon>
        <taxon>Clupeiformes</taxon>
        <taxon>Clupeoidei</taxon>
        <taxon>Clupeidae</taxon>
        <taxon>Clupea</taxon>
    </lineage>
</organism>
<evidence type="ECO:0000256" key="14">
    <source>
        <dbReference type="ARBA" id="ARBA00066479"/>
    </source>
</evidence>
<dbReference type="PROSITE" id="PS50208">
    <property type="entry name" value="CASPASE_P20"/>
    <property type="match status" value="1"/>
</dbReference>
<feature type="region of interest" description="Disordered" evidence="17">
    <location>
        <begin position="225"/>
        <end position="249"/>
    </location>
</feature>
<comment type="subcellular location">
    <subcellularLocation>
        <location evidence="2">Cytoplasm</location>
    </subcellularLocation>
    <subcellularLocation>
        <location evidence="1">Nucleus</location>
    </subcellularLocation>
</comment>
<dbReference type="InterPro" id="IPR001309">
    <property type="entry name" value="Pept_C14_p20"/>
</dbReference>
<dbReference type="PANTHER" id="PTHR48169">
    <property type="entry name" value="DED DOMAIN-CONTAINING PROTEIN"/>
    <property type="match status" value="1"/>
</dbReference>
<dbReference type="AlphaFoldDB" id="A0A8M1KYN3"/>
<dbReference type="FunFam" id="1.10.533.10:FF:000016">
    <property type="entry name" value="CASP8 and FADD-like apoptosis regulator"/>
    <property type="match status" value="1"/>
</dbReference>
<evidence type="ECO:0000256" key="9">
    <source>
        <dbReference type="ARBA" id="ARBA00022801"/>
    </source>
</evidence>
<dbReference type="PROSITE" id="PS50168">
    <property type="entry name" value="DED"/>
    <property type="match status" value="2"/>
</dbReference>
<dbReference type="GO" id="GO:0043065">
    <property type="term" value="P:positive regulation of apoptotic process"/>
    <property type="evidence" value="ECO:0007669"/>
    <property type="project" value="UniProtKB-ARBA"/>
</dbReference>
<dbReference type="RefSeq" id="XP_042566695.1">
    <property type="nucleotide sequence ID" value="XM_042710761.1"/>
</dbReference>
<keyword evidence="10" id="KW-0788">Thiol protease</keyword>
<dbReference type="GO" id="GO:0004197">
    <property type="term" value="F:cysteine-type endopeptidase activity"/>
    <property type="evidence" value="ECO:0007669"/>
    <property type="project" value="InterPro"/>
</dbReference>
<evidence type="ECO:0000256" key="5">
    <source>
        <dbReference type="ARBA" id="ARBA00022553"/>
    </source>
</evidence>
<dbReference type="PROSITE" id="PS01121">
    <property type="entry name" value="CASPASE_HIS"/>
    <property type="match status" value="1"/>
</dbReference>
<dbReference type="GO" id="GO:0051604">
    <property type="term" value="P:protein maturation"/>
    <property type="evidence" value="ECO:0007669"/>
    <property type="project" value="UniProtKB-ARBA"/>
</dbReference>
<keyword evidence="7" id="KW-0053">Apoptosis</keyword>
<dbReference type="EC" id="3.4.22.61" evidence="14"/>
<dbReference type="GO" id="GO:0005886">
    <property type="term" value="C:plasma membrane"/>
    <property type="evidence" value="ECO:0007669"/>
    <property type="project" value="UniProtKB-ARBA"/>
</dbReference>
<dbReference type="GO" id="GO:0005634">
    <property type="term" value="C:nucleus"/>
    <property type="evidence" value="ECO:0007669"/>
    <property type="project" value="UniProtKB-SubCell"/>
</dbReference>
<comment type="similarity">
    <text evidence="3 16">Belongs to the peptidase C14A family.</text>
</comment>
<evidence type="ECO:0000256" key="8">
    <source>
        <dbReference type="ARBA" id="ARBA00022737"/>
    </source>
</evidence>
<dbReference type="CDD" id="cd08334">
    <property type="entry name" value="DED_Caspase_8_10_r2"/>
    <property type="match status" value="1"/>
</dbReference>
<dbReference type="GO" id="GO:0006915">
    <property type="term" value="P:apoptotic process"/>
    <property type="evidence" value="ECO:0007669"/>
    <property type="project" value="UniProtKB-KW"/>
</dbReference>
<dbReference type="PROSITE" id="PS50207">
    <property type="entry name" value="CASPASE_P10"/>
    <property type="match status" value="1"/>
</dbReference>
<evidence type="ECO:0000256" key="6">
    <source>
        <dbReference type="ARBA" id="ARBA00022670"/>
    </source>
</evidence>
<evidence type="ECO:0000256" key="15">
    <source>
        <dbReference type="ARBA" id="ARBA00068172"/>
    </source>
</evidence>
<evidence type="ECO:0000256" key="11">
    <source>
        <dbReference type="ARBA" id="ARBA00023145"/>
    </source>
</evidence>
<dbReference type="GO" id="GO:0005737">
    <property type="term" value="C:cytoplasm"/>
    <property type="evidence" value="ECO:0007669"/>
    <property type="project" value="UniProtKB-SubCell"/>
</dbReference>
<dbReference type="Pfam" id="PF00656">
    <property type="entry name" value="Peptidase_C14"/>
    <property type="match status" value="1"/>
</dbReference>
<dbReference type="InterPro" id="IPR015917">
    <property type="entry name" value="Pept_C14A"/>
</dbReference>
<dbReference type="InterPro" id="IPR001875">
    <property type="entry name" value="DED_dom"/>
</dbReference>
<evidence type="ECO:0000259" key="20">
    <source>
        <dbReference type="PROSITE" id="PS50208"/>
    </source>
</evidence>
<comment type="catalytic activity">
    <reaction evidence="13">
        <text>Strict requirement for Asp at position P1 and has a preferred cleavage sequence of (Leu/Asp/Val)-Glu-Thr-Asp-|-(Gly/Ser/Ala).</text>
        <dbReference type="EC" id="3.4.22.61"/>
    </reaction>
</comment>
<evidence type="ECO:0000256" key="4">
    <source>
        <dbReference type="ARBA" id="ARBA00022490"/>
    </source>
</evidence>
<keyword evidence="11" id="KW-0865">Zymogen</keyword>
<dbReference type="GeneID" id="105907923"/>
<keyword evidence="6" id="KW-0645">Protease</keyword>
<keyword evidence="12" id="KW-0539">Nucleus</keyword>
<name>A0A8M1KYN3_CLUHA</name>
<evidence type="ECO:0000256" key="1">
    <source>
        <dbReference type="ARBA" id="ARBA00004123"/>
    </source>
</evidence>
<evidence type="ECO:0000256" key="3">
    <source>
        <dbReference type="ARBA" id="ARBA00010134"/>
    </source>
</evidence>
<dbReference type="Proteomes" id="UP000515152">
    <property type="component" value="Chromosome 2"/>
</dbReference>
<dbReference type="RefSeq" id="XP_042566694.1">
    <property type="nucleotide sequence ID" value="XM_042710760.1"/>
</dbReference>
<evidence type="ECO:0000256" key="2">
    <source>
        <dbReference type="ARBA" id="ARBA00004496"/>
    </source>
</evidence>
<dbReference type="SMART" id="SM00031">
    <property type="entry name" value="DED"/>
    <property type="match status" value="2"/>
</dbReference>
<evidence type="ECO:0000256" key="12">
    <source>
        <dbReference type="ARBA" id="ARBA00023242"/>
    </source>
</evidence>
<dbReference type="FunFam" id="3.40.50.1460:FF:000008">
    <property type="entry name" value="caspase-8 isoform X1"/>
    <property type="match status" value="1"/>
</dbReference>
<keyword evidence="4" id="KW-0963">Cytoplasm</keyword>
<accession>A0A8M1KYN3</accession>
<evidence type="ECO:0000256" key="17">
    <source>
        <dbReference type="SAM" id="MobiDB-lite"/>
    </source>
</evidence>
<keyword evidence="9" id="KW-0378">Hydrolase</keyword>
<evidence type="ECO:0000313" key="23">
    <source>
        <dbReference type="RefSeq" id="XP_042566695.1"/>
    </source>
</evidence>
<feature type="compositionally biased region" description="Basic and acidic residues" evidence="17">
    <location>
        <begin position="195"/>
        <end position="206"/>
    </location>
</feature>
<dbReference type="InterPro" id="IPR011600">
    <property type="entry name" value="Pept_C14_caspase"/>
</dbReference>
<evidence type="ECO:0000256" key="10">
    <source>
        <dbReference type="ARBA" id="ARBA00022807"/>
    </source>
</evidence>
<dbReference type="CTD" id="843"/>
<evidence type="ECO:0000259" key="19">
    <source>
        <dbReference type="PROSITE" id="PS50207"/>
    </source>
</evidence>
<feature type="region of interest" description="Disordered" evidence="17">
    <location>
        <begin position="184"/>
        <end position="213"/>
    </location>
</feature>
<proteinExistence type="inferred from homology"/>
<feature type="domain" description="Caspase family p10" evidence="19">
    <location>
        <begin position="468"/>
        <end position="553"/>
    </location>
</feature>
<dbReference type="PANTHER" id="PTHR48169:SF7">
    <property type="entry name" value="CASPASE 10"/>
    <property type="match status" value="1"/>
</dbReference>
<sequence>MEFQRRLLQVDQCLSKADVQALAFLCVDLVSKDLSSVSSAEELFSILTDNDLLSSEDTSLLTELLQTCHRQDLIRDFGTFLQPAESCIGPYRKLLFDLSENITDQDLKTMKFLLRKTLPRKKLDGRITTLHLLMEMEKEDVLSSENLDVLKKILIDVCPSLTKRIDKFKRETNQRSTQLSNQINIGPISQETEGEEKTRSTMEDMSHQLPSRGCSGDEFIQPPYVCEEPNHSTEESGIAGASEHAGSLSVPTEGLETMSLLSISDNEVQSHHLTFSSVPGNMDLKQDTFLSRASATAVSLCMCFLFQDLPQYDMKGEKRGVCLIINNHDFSKSALPLGKRDGTQFDESRLEKVFEWLGFEIETKRDCTEQHILSLMEDLSRRDHSQGDCFVCCVLSHGLEGTVYGVDGNQVRLRQLTEPFSGNHCPSLKEKPKLFFIQACQGIKEQPVVFIQTDGPLPRSLSTDAGVPKNSIPADADFLLGMATIPEYASFRDKKEGTWFIQSLCENLQLLVPQGVDLLSILTEVNNDVSRKAAGAKKQMPQPVFSLRKKVIFPIPRSPAPAL</sequence>
<dbReference type="GO" id="GO:0006508">
    <property type="term" value="P:proteolysis"/>
    <property type="evidence" value="ECO:0007669"/>
    <property type="project" value="UniProtKB-KW"/>
</dbReference>
<dbReference type="OrthoDB" id="6114029at2759"/>
<dbReference type="PROSITE" id="PS01122">
    <property type="entry name" value="CASPASE_CYS"/>
    <property type="match status" value="1"/>
</dbReference>
<evidence type="ECO:0000313" key="21">
    <source>
        <dbReference type="Proteomes" id="UP000515152"/>
    </source>
</evidence>
<protein>
    <recommendedName>
        <fullName evidence="15">Caspase-8</fullName>
        <ecNumber evidence="14">3.4.22.61</ecNumber>
    </recommendedName>
</protein>
<evidence type="ECO:0000256" key="7">
    <source>
        <dbReference type="ARBA" id="ARBA00022703"/>
    </source>
</evidence>
<dbReference type="InterPro" id="IPR033139">
    <property type="entry name" value="Caspase_cys_AS"/>
</dbReference>
<feature type="domain" description="Caspase family p20" evidence="20">
    <location>
        <begin position="318"/>
        <end position="444"/>
    </location>
</feature>
<reference evidence="22 23" key="1">
    <citation type="submission" date="2025-04" db="UniProtKB">
        <authorList>
            <consortium name="RefSeq"/>
        </authorList>
    </citation>
    <scope>IDENTIFICATION</scope>
</reference>
<keyword evidence="5" id="KW-0597">Phosphoprotein</keyword>
<evidence type="ECO:0000256" key="16">
    <source>
        <dbReference type="RuleBase" id="RU003971"/>
    </source>
</evidence>
<keyword evidence="21" id="KW-1185">Reference proteome</keyword>
<dbReference type="CDD" id="cd00032">
    <property type="entry name" value="CASc"/>
    <property type="match status" value="1"/>
</dbReference>
<gene>
    <name evidence="22 23" type="primary">casp10</name>
</gene>
<feature type="domain" description="DED" evidence="18">
    <location>
        <begin position="90"/>
        <end position="167"/>
    </location>
</feature>
<evidence type="ECO:0000259" key="18">
    <source>
        <dbReference type="PROSITE" id="PS50168"/>
    </source>
</evidence>
<feature type="domain" description="DED" evidence="18">
    <location>
        <begin position="2"/>
        <end position="79"/>
    </location>
</feature>
<dbReference type="InterPro" id="IPR016129">
    <property type="entry name" value="Caspase_his_AS"/>
</dbReference>
<dbReference type="InterPro" id="IPR002138">
    <property type="entry name" value="Pept_C14_p10"/>
</dbReference>
<evidence type="ECO:0000313" key="22">
    <source>
        <dbReference type="RefSeq" id="XP_042566694.1"/>
    </source>
</evidence>
<dbReference type="Pfam" id="PF01335">
    <property type="entry name" value="DED"/>
    <property type="match status" value="2"/>
</dbReference>
<keyword evidence="8" id="KW-0677">Repeat</keyword>